<protein>
    <submittedName>
        <fullName evidence="3">Uncharacterized protein</fullName>
    </submittedName>
</protein>
<dbReference type="EMBL" id="CACSIK010000001">
    <property type="protein sequence ID" value="CAA0092278.1"/>
    <property type="molecule type" value="Genomic_DNA"/>
</dbReference>
<keyword evidence="4" id="KW-1185">Reference proteome</keyword>
<evidence type="ECO:0000313" key="5">
    <source>
        <dbReference type="Proteomes" id="UP000439591"/>
    </source>
</evidence>
<feature type="region of interest" description="Disordered" evidence="1">
    <location>
        <begin position="1"/>
        <end position="26"/>
    </location>
</feature>
<proteinExistence type="predicted"/>
<sequence>MNMGYSRVVADGKHRPQASNPLAKGLSLLRTGEVENAGSEEDI</sequence>
<evidence type="ECO:0000313" key="4">
    <source>
        <dbReference type="Proteomes" id="UP000435877"/>
    </source>
</evidence>
<dbReference type="Proteomes" id="UP000439591">
    <property type="component" value="Unassembled WGS sequence"/>
</dbReference>
<gene>
    <name evidence="2" type="ORF">IHBHHGIJ_02273</name>
    <name evidence="3" type="ORF">KFEGEMFD_02460</name>
</gene>
<dbReference type="EMBL" id="CACSIM010000004">
    <property type="protein sequence ID" value="CAA0109483.1"/>
    <property type="molecule type" value="Genomic_DNA"/>
</dbReference>
<organism evidence="3 5">
    <name type="scientific">Zhongshania aliphaticivorans</name>
    <dbReference type="NCBI Taxonomy" id="1470434"/>
    <lineage>
        <taxon>Bacteria</taxon>
        <taxon>Pseudomonadati</taxon>
        <taxon>Pseudomonadota</taxon>
        <taxon>Gammaproteobacteria</taxon>
        <taxon>Cellvibrionales</taxon>
        <taxon>Spongiibacteraceae</taxon>
        <taxon>Zhongshania</taxon>
    </lineage>
</organism>
<name>A0A5S9PXN1_9GAMM</name>
<accession>A0A5S9PXN1</accession>
<evidence type="ECO:0000313" key="3">
    <source>
        <dbReference type="EMBL" id="CAA0109483.1"/>
    </source>
</evidence>
<reference evidence="4 5" key="1">
    <citation type="submission" date="2019-11" db="EMBL/GenBank/DDBJ databases">
        <authorList>
            <person name="Holert J."/>
        </authorList>
    </citation>
    <scope>NUCLEOTIDE SEQUENCE [LARGE SCALE GENOMIC DNA]</scope>
    <source>
        <strain evidence="3">BC3_2A</strain>
        <strain evidence="2">SB11_1A</strain>
    </source>
</reference>
<evidence type="ECO:0000313" key="2">
    <source>
        <dbReference type="EMBL" id="CAA0092278.1"/>
    </source>
</evidence>
<evidence type="ECO:0000256" key="1">
    <source>
        <dbReference type="SAM" id="MobiDB-lite"/>
    </source>
</evidence>
<dbReference type="Proteomes" id="UP000435877">
    <property type="component" value="Unassembled WGS sequence"/>
</dbReference>
<dbReference type="AlphaFoldDB" id="A0A5S9PXN1"/>